<gene>
    <name evidence="1" type="ORF">VCS650_LOCUS37549</name>
    <name evidence="2" type="ORF">VCS650_LOCUS37551</name>
</gene>
<accession>A0A815MEB6</accession>
<comment type="caution">
    <text evidence="2">The sequence shown here is derived from an EMBL/GenBank/DDBJ whole genome shotgun (WGS) entry which is preliminary data.</text>
</comment>
<evidence type="ECO:0000313" key="1">
    <source>
        <dbReference type="EMBL" id="CAF1418233.1"/>
    </source>
</evidence>
<dbReference type="OrthoDB" id="9997422at2759"/>
<dbReference type="SUPFAM" id="SSF56024">
    <property type="entry name" value="Phospholipase D/nuclease"/>
    <property type="match status" value="1"/>
</dbReference>
<evidence type="ECO:0000313" key="3">
    <source>
        <dbReference type="Proteomes" id="UP000663891"/>
    </source>
</evidence>
<dbReference type="PANTHER" id="PTHR21248:SF22">
    <property type="entry name" value="PHOSPHOLIPASE D"/>
    <property type="match status" value="1"/>
</dbReference>
<sequence length="74" mass="8470">MSIDDQVAIMGNGNMDTQSWFHSQEINAMVDSPVIVKEWMDALYKNQSTHKYGRVDLDGNWRDDKGNLNPNNGR</sequence>
<dbReference type="EMBL" id="CAJNON010001025">
    <property type="protein sequence ID" value="CAF1418253.1"/>
    <property type="molecule type" value="Genomic_DNA"/>
</dbReference>
<organism evidence="2 3">
    <name type="scientific">Adineta steineri</name>
    <dbReference type="NCBI Taxonomy" id="433720"/>
    <lineage>
        <taxon>Eukaryota</taxon>
        <taxon>Metazoa</taxon>
        <taxon>Spiralia</taxon>
        <taxon>Gnathifera</taxon>
        <taxon>Rotifera</taxon>
        <taxon>Eurotatoria</taxon>
        <taxon>Bdelloidea</taxon>
        <taxon>Adinetida</taxon>
        <taxon>Adinetidae</taxon>
        <taxon>Adineta</taxon>
    </lineage>
</organism>
<proteinExistence type="predicted"/>
<evidence type="ECO:0000313" key="2">
    <source>
        <dbReference type="EMBL" id="CAF1418253.1"/>
    </source>
</evidence>
<name>A0A815MEB6_9BILA</name>
<dbReference type="AlphaFoldDB" id="A0A815MEB6"/>
<reference evidence="2" key="1">
    <citation type="submission" date="2021-02" db="EMBL/GenBank/DDBJ databases">
        <authorList>
            <person name="Nowell W R."/>
        </authorList>
    </citation>
    <scope>NUCLEOTIDE SEQUENCE</scope>
</reference>
<dbReference type="Proteomes" id="UP000663891">
    <property type="component" value="Unassembled WGS sequence"/>
</dbReference>
<dbReference type="Gene3D" id="3.30.870.10">
    <property type="entry name" value="Endonuclease Chain A"/>
    <property type="match status" value="1"/>
</dbReference>
<protein>
    <submittedName>
        <fullName evidence="2">Uncharacterized protein</fullName>
    </submittedName>
</protein>
<dbReference type="EMBL" id="CAJNON010001025">
    <property type="protein sequence ID" value="CAF1418233.1"/>
    <property type="molecule type" value="Genomic_DNA"/>
</dbReference>
<dbReference type="PANTHER" id="PTHR21248">
    <property type="entry name" value="CARDIOLIPIN SYNTHASE"/>
    <property type="match status" value="1"/>
</dbReference>